<evidence type="ECO:0000313" key="2">
    <source>
        <dbReference type="EMBL" id="GAA3027072.1"/>
    </source>
</evidence>
<evidence type="ECO:0000313" key="3">
    <source>
        <dbReference type="Proteomes" id="UP001499930"/>
    </source>
</evidence>
<protein>
    <submittedName>
        <fullName evidence="2">Uncharacterized protein</fullName>
    </submittedName>
</protein>
<organism evidence="2 3">
    <name type="scientific">Streptosporangium longisporum</name>
    <dbReference type="NCBI Taxonomy" id="46187"/>
    <lineage>
        <taxon>Bacteria</taxon>
        <taxon>Bacillati</taxon>
        <taxon>Actinomycetota</taxon>
        <taxon>Actinomycetes</taxon>
        <taxon>Streptosporangiales</taxon>
        <taxon>Streptosporangiaceae</taxon>
        <taxon>Streptosporangium</taxon>
    </lineage>
</organism>
<feature type="region of interest" description="Disordered" evidence="1">
    <location>
        <begin position="35"/>
        <end position="65"/>
    </location>
</feature>
<dbReference type="EMBL" id="BAAAWD010000016">
    <property type="protein sequence ID" value="GAA3027072.1"/>
    <property type="molecule type" value="Genomic_DNA"/>
</dbReference>
<sequence>MIGAPHATCRHCRRSLERRRRVDGLIYLDWDMDPDIDRSACPRPPSPDGLHHPATEATVVKQTTP</sequence>
<comment type="caution">
    <text evidence="2">The sequence shown here is derived from an EMBL/GenBank/DDBJ whole genome shotgun (WGS) entry which is preliminary data.</text>
</comment>
<accession>A0ABP6L3P7</accession>
<gene>
    <name evidence="2" type="ORF">GCM10017559_61350</name>
</gene>
<evidence type="ECO:0000256" key="1">
    <source>
        <dbReference type="SAM" id="MobiDB-lite"/>
    </source>
</evidence>
<dbReference type="Proteomes" id="UP001499930">
    <property type="component" value="Unassembled WGS sequence"/>
</dbReference>
<reference evidence="3" key="1">
    <citation type="journal article" date="2019" name="Int. J. Syst. Evol. Microbiol.">
        <title>The Global Catalogue of Microorganisms (GCM) 10K type strain sequencing project: providing services to taxonomists for standard genome sequencing and annotation.</title>
        <authorList>
            <consortium name="The Broad Institute Genomics Platform"/>
            <consortium name="The Broad Institute Genome Sequencing Center for Infectious Disease"/>
            <person name="Wu L."/>
            <person name="Ma J."/>
        </authorList>
    </citation>
    <scope>NUCLEOTIDE SEQUENCE [LARGE SCALE GENOMIC DNA]</scope>
    <source>
        <strain evidence="3">JCM 3106</strain>
    </source>
</reference>
<keyword evidence="3" id="KW-1185">Reference proteome</keyword>
<proteinExistence type="predicted"/>
<name>A0ABP6L3P7_9ACTN</name>